<name>A6WAE8_KINRD</name>
<dbReference type="RefSeq" id="WP_012087995.1">
    <property type="nucleotide sequence ID" value="NC_009664.2"/>
</dbReference>
<dbReference type="SUPFAM" id="SSF53474">
    <property type="entry name" value="alpha/beta-Hydrolases"/>
    <property type="match status" value="1"/>
</dbReference>
<dbReference type="OrthoDB" id="4944883at2"/>
<dbReference type="KEGG" id="kra:Krad_2306"/>
<dbReference type="InterPro" id="IPR050266">
    <property type="entry name" value="AB_hydrolase_sf"/>
</dbReference>
<dbReference type="Proteomes" id="UP000001116">
    <property type="component" value="Chromosome"/>
</dbReference>
<dbReference type="PANTHER" id="PTHR43798">
    <property type="entry name" value="MONOACYLGLYCEROL LIPASE"/>
    <property type="match status" value="1"/>
</dbReference>
<dbReference type="Gene3D" id="3.40.50.1820">
    <property type="entry name" value="alpha/beta hydrolase"/>
    <property type="match status" value="1"/>
</dbReference>
<dbReference type="EMBL" id="CP000750">
    <property type="protein sequence ID" value="ABS03787.1"/>
    <property type="molecule type" value="Genomic_DNA"/>
</dbReference>
<protein>
    <submittedName>
        <fullName evidence="2">Alpha/beta hydrolase fold</fullName>
    </submittedName>
</protein>
<dbReference type="GO" id="GO:0016787">
    <property type="term" value="F:hydrolase activity"/>
    <property type="evidence" value="ECO:0007669"/>
    <property type="project" value="UniProtKB-KW"/>
</dbReference>
<sequence>MTSALPPAADHALSYTLRGDGPGVVLIHGTGGSFADWNGLQDPLANGFTVLTPDPPGSGASPLPPGPLQLDRVADQIAELAAAAGLLRYAVVGASLGGAVALRVATRHPEHVTSVVTVAGYARPRPSLAMRLEVWAGLGEGDTAALGAFLTSASFSDAWLAALDPEALHEVRRYASGSSTPGAKAQLDMTRRIDVRADLPHVAAPTLVVSCTEDMFVSPVHSAELAAGIPSARTGTLPTGHAAAIEDPLRLTVLLEEFLEQR</sequence>
<proteinExistence type="predicted"/>
<dbReference type="AlphaFoldDB" id="A6WAE8"/>
<organism evidence="2 3">
    <name type="scientific">Kineococcus radiotolerans (strain ATCC BAA-149 / DSM 14245 / SRS30216)</name>
    <dbReference type="NCBI Taxonomy" id="266940"/>
    <lineage>
        <taxon>Bacteria</taxon>
        <taxon>Bacillati</taxon>
        <taxon>Actinomycetota</taxon>
        <taxon>Actinomycetes</taxon>
        <taxon>Kineosporiales</taxon>
        <taxon>Kineosporiaceae</taxon>
        <taxon>Kineococcus</taxon>
    </lineage>
</organism>
<dbReference type="InterPro" id="IPR029058">
    <property type="entry name" value="AB_hydrolase_fold"/>
</dbReference>
<reference evidence="3" key="1">
    <citation type="journal article" date="2008" name="PLoS ONE">
        <title>Survival in nuclear waste, extreme resistance, and potential applications gleaned from the genome sequence of Kineococcus radiotolerans SRS30216.</title>
        <authorList>
            <person name="Bagwell C.E."/>
            <person name="Bhat S."/>
            <person name="Hawkins G.M."/>
            <person name="Smith B.W."/>
            <person name="Biswas T."/>
            <person name="Hoover T.R."/>
            <person name="Saunders E."/>
            <person name="Han C.S."/>
            <person name="Tsodikov O.V."/>
            <person name="Shimkets L.J."/>
        </authorList>
    </citation>
    <scope>NUCLEOTIDE SEQUENCE [LARGE SCALE GENOMIC DNA]</scope>
    <source>
        <strain evidence="3">ATCC BAA-149 / DSM 14245 / SRS30216</strain>
    </source>
</reference>
<accession>A6WAE8</accession>
<evidence type="ECO:0000313" key="3">
    <source>
        <dbReference type="Proteomes" id="UP000001116"/>
    </source>
</evidence>
<dbReference type="eggNOG" id="COG2267">
    <property type="taxonomic scope" value="Bacteria"/>
</dbReference>
<dbReference type="ESTHER" id="kinra-q418c8">
    <property type="family name" value="AlphaBeta_hydrolase"/>
</dbReference>
<dbReference type="InterPro" id="IPR000073">
    <property type="entry name" value="AB_hydrolase_1"/>
</dbReference>
<dbReference type="HOGENOM" id="CLU_020336_50_2_11"/>
<dbReference type="PRINTS" id="PR00111">
    <property type="entry name" value="ABHYDROLASE"/>
</dbReference>
<dbReference type="Pfam" id="PF00561">
    <property type="entry name" value="Abhydrolase_1"/>
    <property type="match status" value="1"/>
</dbReference>
<feature type="domain" description="AB hydrolase-1" evidence="1">
    <location>
        <begin position="24"/>
        <end position="248"/>
    </location>
</feature>
<dbReference type="GO" id="GO:0016020">
    <property type="term" value="C:membrane"/>
    <property type="evidence" value="ECO:0007669"/>
    <property type="project" value="TreeGrafter"/>
</dbReference>
<evidence type="ECO:0000313" key="2">
    <source>
        <dbReference type="EMBL" id="ABS03787.1"/>
    </source>
</evidence>
<keyword evidence="2" id="KW-0378">Hydrolase</keyword>
<dbReference type="PANTHER" id="PTHR43798:SF33">
    <property type="entry name" value="HYDROLASE, PUTATIVE (AFU_ORTHOLOGUE AFUA_2G14860)-RELATED"/>
    <property type="match status" value="1"/>
</dbReference>
<gene>
    <name evidence="2" type="ordered locus">Krad_2306</name>
</gene>
<evidence type="ECO:0000259" key="1">
    <source>
        <dbReference type="Pfam" id="PF00561"/>
    </source>
</evidence>
<keyword evidence="3" id="KW-1185">Reference proteome</keyword>
<dbReference type="STRING" id="266940.Krad_2306"/>